<name>A0A1E1MLU7_RHYSE</name>
<evidence type="ECO:0000313" key="1">
    <source>
        <dbReference type="EMBL" id="CZT49715.1"/>
    </source>
</evidence>
<accession>A0A1E1MLU7</accession>
<keyword evidence="2" id="KW-1185">Reference proteome</keyword>
<dbReference type="Proteomes" id="UP000177625">
    <property type="component" value="Unassembled WGS sequence"/>
</dbReference>
<protein>
    <submittedName>
        <fullName evidence="1">Uncharacterized protein</fullName>
    </submittedName>
</protein>
<evidence type="ECO:0000313" key="2">
    <source>
        <dbReference type="Proteomes" id="UP000177625"/>
    </source>
</evidence>
<organism evidence="1 2">
    <name type="scientific">Rhynchosporium secalis</name>
    <name type="common">Barley scald fungus</name>
    <dbReference type="NCBI Taxonomy" id="38038"/>
    <lineage>
        <taxon>Eukaryota</taxon>
        <taxon>Fungi</taxon>
        <taxon>Dikarya</taxon>
        <taxon>Ascomycota</taxon>
        <taxon>Pezizomycotina</taxon>
        <taxon>Leotiomycetes</taxon>
        <taxon>Helotiales</taxon>
        <taxon>Ploettnerulaceae</taxon>
        <taxon>Rhynchosporium</taxon>
    </lineage>
</organism>
<dbReference type="EMBL" id="FJVC01000392">
    <property type="protein sequence ID" value="CZT49715.1"/>
    <property type="molecule type" value="Genomic_DNA"/>
</dbReference>
<dbReference type="AlphaFoldDB" id="A0A1E1MLU7"/>
<proteinExistence type="predicted"/>
<gene>
    <name evidence="1" type="ORF">RSE6_10598</name>
</gene>
<reference evidence="2" key="1">
    <citation type="submission" date="2016-03" db="EMBL/GenBank/DDBJ databases">
        <authorList>
            <person name="Guldener U."/>
        </authorList>
    </citation>
    <scope>NUCLEOTIDE SEQUENCE [LARGE SCALE GENOMIC DNA]</scope>
</reference>
<sequence length="71" mass="7849">MGMFLGASPNDIDTAASKEFEYSNSVGHDTMFGGILPTRLITGGGLWIYNSDYGIYYHGYLFCNQKPSKDN</sequence>